<proteinExistence type="predicted"/>
<name>A0ABR0LMJ5_9PEZI</name>
<evidence type="ECO:0000256" key="1">
    <source>
        <dbReference type="SAM" id="MobiDB-lite"/>
    </source>
</evidence>
<organism evidence="3 4">
    <name type="scientific">Cryomyces antarcticus</name>
    <dbReference type="NCBI Taxonomy" id="329879"/>
    <lineage>
        <taxon>Eukaryota</taxon>
        <taxon>Fungi</taxon>
        <taxon>Dikarya</taxon>
        <taxon>Ascomycota</taxon>
        <taxon>Pezizomycotina</taxon>
        <taxon>Dothideomycetes</taxon>
        <taxon>Dothideomycetes incertae sedis</taxon>
        <taxon>Cryomyces</taxon>
    </lineage>
</organism>
<sequence length="182" mass="19987">MKVPDKPRSNMVKDQVKAEKKEKLMPSILYPVMAGRSLVCTKEAAKRMRELVDQIGTESEKARAAVLMGDCDDRGEKLTAEFQKLSIHPVPLGLQLPIEIVDKDVEGASLPKVAAAVAAQLNDINRSVFLTIERVIDDYGTDEDQTGPHIWLLPTARSLFTREKSRSAGETPATGASPMMVE</sequence>
<protein>
    <recommendedName>
        <fullName evidence="2">DUF1308 domain-containing protein</fullName>
    </recommendedName>
</protein>
<evidence type="ECO:0000313" key="4">
    <source>
        <dbReference type="Proteomes" id="UP001357485"/>
    </source>
</evidence>
<evidence type="ECO:0000313" key="3">
    <source>
        <dbReference type="EMBL" id="KAK5200699.1"/>
    </source>
</evidence>
<dbReference type="Proteomes" id="UP001357485">
    <property type="component" value="Unassembled WGS sequence"/>
</dbReference>
<feature type="domain" description="DUF1308" evidence="2">
    <location>
        <begin position="8"/>
        <end position="70"/>
    </location>
</feature>
<evidence type="ECO:0000259" key="2">
    <source>
        <dbReference type="Pfam" id="PF07000"/>
    </source>
</evidence>
<dbReference type="EMBL" id="JAVRRA010017214">
    <property type="protein sequence ID" value="KAK5200699.1"/>
    <property type="molecule type" value="Genomic_DNA"/>
</dbReference>
<feature type="region of interest" description="Disordered" evidence="1">
    <location>
        <begin position="162"/>
        <end position="182"/>
    </location>
</feature>
<dbReference type="Pfam" id="PF07000">
    <property type="entry name" value="DUF1308"/>
    <property type="match status" value="1"/>
</dbReference>
<comment type="caution">
    <text evidence="3">The sequence shown here is derived from an EMBL/GenBank/DDBJ whole genome shotgun (WGS) entry which is preliminary data.</text>
</comment>
<dbReference type="PANTHER" id="PTHR13379:SF0">
    <property type="entry name" value="UPF0415 PROTEIN C7ORF25"/>
    <property type="match status" value="1"/>
</dbReference>
<dbReference type="PANTHER" id="PTHR13379">
    <property type="entry name" value="UNCHARACTERIZED DUF1308"/>
    <property type="match status" value="1"/>
</dbReference>
<dbReference type="InterPro" id="IPR010733">
    <property type="entry name" value="DUF1308"/>
</dbReference>
<keyword evidence="4" id="KW-1185">Reference proteome</keyword>
<gene>
    <name evidence="3" type="ORF">LTR16_005206</name>
</gene>
<reference evidence="3 4" key="1">
    <citation type="submission" date="2023-08" db="EMBL/GenBank/DDBJ databases">
        <title>Black Yeasts Isolated from many extreme environments.</title>
        <authorList>
            <person name="Coleine C."/>
            <person name="Stajich J.E."/>
            <person name="Selbmann L."/>
        </authorList>
    </citation>
    <scope>NUCLEOTIDE SEQUENCE [LARGE SCALE GENOMIC DNA]</scope>
    <source>
        <strain evidence="3 4">CCFEE 536</strain>
    </source>
</reference>
<accession>A0ABR0LMJ5</accession>